<dbReference type="SUPFAM" id="SSF48403">
    <property type="entry name" value="Ankyrin repeat"/>
    <property type="match status" value="2"/>
</dbReference>
<accession>A0A8J4LPH4</accession>
<dbReference type="OrthoDB" id="540246at2759"/>
<evidence type="ECO:0000256" key="2">
    <source>
        <dbReference type="ARBA" id="ARBA00023043"/>
    </source>
</evidence>
<protein>
    <submittedName>
        <fullName evidence="6">Uncharacterized protein</fullName>
    </submittedName>
</protein>
<proteinExistence type="predicted"/>
<feature type="compositionally biased region" description="Polar residues" evidence="4">
    <location>
        <begin position="422"/>
        <end position="447"/>
    </location>
</feature>
<dbReference type="Pfam" id="PF12796">
    <property type="entry name" value="Ank_2"/>
    <property type="match status" value="1"/>
</dbReference>
<organism evidence="6 7">
    <name type="scientific">Volvox reticuliferus</name>
    <dbReference type="NCBI Taxonomy" id="1737510"/>
    <lineage>
        <taxon>Eukaryota</taxon>
        <taxon>Viridiplantae</taxon>
        <taxon>Chlorophyta</taxon>
        <taxon>core chlorophytes</taxon>
        <taxon>Chlorophyceae</taxon>
        <taxon>CS clade</taxon>
        <taxon>Chlamydomonadales</taxon>
        <taxon>Volvocaceae</taxon>
        <taxon>Volvox</taxon>
    </lineage>
</organism>
<dbReference type="Gene3D" id="1.25.40.20">
    <property type="entry name" value="Ankyrin repeat-containing domain"/>
    <property type="match status" value="3"/>
</dbReference>
<evidence type="ECO:0000256" key="4">
    <source>
        <dbReference type="SAM" id="MobiDB-lite"/>
    </source>
</evidence>
<keyword evidence="8" id="KW-1185">Reference proteome</keyword>
<dbReference type="PROSITE" id="PS50297">
    <property type="entry name" value="ANK_REP_REGION"/>
    <property type="match status" value="2"/>
</dbReference>
<dbReference type="EMBL" id="BNCP01000009">
    <property type="protein sequence ID" value="GIL76918.1"/>
    <property type="molecule type" value="Genomic_DNA"/>
</dbReference>
<feature type="repeat" description="ANK" evidence="3">
    <location>
        <begin position="251"/>
        <end position="283"/>
    </location>
</feature>
<keyword evidence="2 3" id="KW-0040">ANK repeat</keyword>
<dbReference type="PROSITE" id="PS50088">
    <property type="entry name" value="ANK_REPEAT"/>
    <property type="match status" value="3"/>
</dbReference>
<dbReference type="EMBL" id="BNCQ01000015">
    <property type="protein sequence ID" value="GIM03972.1"/>
    <property type="molecule type" value="Genomic_DNA"/>
</dbReference>
<dbReference type="InterPro" id="IPR002110">
    <property type="entry name" value="Ankyrin_rpt"/>
</dbReference>
<evidence type="ECO:0000313" key="6">
    <source>
        <dbReference type="EMBL" id="GIM03972.1"/>
    </source>
</evidence>
<dbReference type="AlphaFoldDB" id="A0A8J4LPH4"/>
<dbReference type="PANTHER" id="PTHR24198">
    <property type="entry name" value="ANKYRIN REPEAT AND PROTEIN KINASE DOMAIN-CONTAINING PROTEIN"/>
    <property type="match status" value="1"/>
</dbReference>
<keyword evidence="1" id="KW-0677">Repeat</keyword>
<feature type="compositionally biased region" description="Pro residues" evidence="4">
    <location>
        <begin position="494"/>
        <end position="517"/>
    </location>
</feature>
<feature type="repeat" description="ANK" evidence="3">
    <location>
        <begin position="550"/>
        <end position="582"/>
    </location>
</feature>
<sequence>MKGLRRATEFRDRAARDQHMTSSSATNNYYGGSGPLGWASVLTTEQGAPNPVEPTSPLPDEMWLLVLASGGLRTSATAASCSSAFRSYHRTVASTPALLARALLVDHGLTGAVASLYGSPAGHPHDRHPMHNDADVAATLRELVLLSAPPGPASLAAAAAMASSTYIAEAAVAAIAAVEANAADGATNGDADAKSSRPRIPAVTPHFFIPISWGSCCAPAFRQLVGGLLCAAAAAGHVRMAALALALGATELDRALLSASATGRSRIVRLLLASGADPDAAEPFGPCALYEAAKNGNSQVVAVLLDAGAKMEGAIVAPNTAMTSEGGLSSALGPFSTGRPSASPPSYDPWRPWPAMSGGANINRLQDGAFKEAPQQTMRLRVPVPLAVSAGNANTPSAASAAAAATPAMVFDIQEFFGESSGIGNDSDTSVAASSARQLDEQPNTPTAAAAAFKSLWEDDNEDGGGVLGGGESSIPCTPVAAAAASDTRISFPTLPPLPRLPPPLMRRKQPLPPNRAPLPLMPSLTSPPPLPPALMMLLVTDGGTQIRRSGPSPLLAACRGGHAATAALLLRRGAKVDVEGGSELLAAAQPQVVDELLAAVPDLSAHLGPALLAAAAANRGEVVAALLRHGADSTFRGGMALQEAAFRSHLEVMEVLLTADRARLQKCGAVAAALNWARCFGRVEVLRLLVESPIEV</sequence>
<feature type="region of interest" description="Disordered" evidence="4">
    <location>
        <begin position="421"/>
        <end position="448"/>
    </location>
</feature>
<dbReference type="Proteomes" id="UP000747110">
    <property type="component" value="Unassembled WGS sequence"/>
</dbReference>
<feature type="compositionally biased region" description="Basic and acidic residues" evidence="4">
    <location>
        <begin position="1"/>
        <end position="19"/>
    </location>
</feature>
<evidence type="ECO:0000313" key="5">
    <source>
        <dbReference type="EMBL" id="GIL76918.1"/>
    </source>
</evidence>
<evidence type="ECO:0000256" key="1">
    <source>
        <dbReference type="ARBA" id="ARBA00022737"/>
    </source>
</evidence>
<gene>
    <name evidence="5" type="ORF">Vretifemale_6467</name>
    <name evidence="6" type="ORF">Vretimale_8614</name>
</gene>
<dbReference type="Pfam" id="PF00023">
    <property type="entry name" value="Ank"/>
    <property type="match status" value="1"/>
</dbReference>
<evidence type="ECO:0000256" key="3">
    <source>
        <dbReference type="PROSITE-ProRule" id="PRU00023"/>
    </source>
</evidence>
<comment type="caution">
    <text evidence="6">The sequence shown here is derived from an EMBL/GenBank/DDBJ whole genome shotgun (WGS) entry which is preliminary data.</text>
</comment>
<reference evidence="6" key="1">
    <citation type="journal article" date="2021" name="Proc. Natl. Acad. Sci. U.S.A.">
        <title>Three genomes in the algal genus Volvox reveal the fate of a haploid sex-determining region after a transition to homothallism.</title>
        <authorList>
            <person name="Yamamoto K."/>
            <person name="Hamaji T."/>
            <person name="Kawai-Toyooka H."/>
            <person name="Matsuzaki R."/>
            <person name="Takahashi F."/>
            <person name="Nishimura Y."/>
            <person name="Kawachi M."/>
            <person name="Noguchi H."/>
            <person name="Minakuchi Y."/>
            <person name="Umen J.G."/>
            <person name="Toyoda A."/>
            <person name="Nozaki H."/>
        </authorList>
    </citation>
    <scope>NUCLEOTIDE SEQUENCE</scope>
    <source>
        <strain evidence="6">NIES-3785</strain>
        <strain evidence="5">NIES-3786</strain>
    </source>
</reference>
<feature type="region of interest" description="Disordered" evidence="4">
    <location>
        <begin position="491"/>
        <end position="517"/>
    </location>
</feature>
<feature type="region of interest" description="Disordered" evidence="4">
    <location>
        <begin position="1"/>
        <end position="28"/>
    </location>
</feature>
<dbReference type="Proteomes" id="UP000722791">
    <property type="component" value="Unassembled WGS sequence"/>
</dbReference>
<dbReference type="PANTHER" id="PTHR24198:SF165">
    <property type="entry name" value="ANKYRIN REPEAT-CONTAINING PROTEIN-RELATED"/>
    <property type="match status" value="1"/>
</dbReference>
<dbReference type="InterPro" id="IPR036770">
    <property type="entry name" value="Ankyrin_rpt-contain_sf"/>
</dbReference>
<dbReference type="SMART" id="SM00248">
    <property type="entry name" value="ANK"/>
    <property type="match status" value="5"/>
</dbReference>
<name>A0A8J4LPH4_9CHLO</name>
<evidence type="ECO:0000313" key="8">
    <source>
        <dbReference type="Proteomes" id="UP000747110"/>
    </source>
</evidence>
<evidence type="ECO:0000313" key="7">
    <source>
        <dbReference type="Proteomes" id="UP000722791"/>
    </source>
</evidence>
<feature type="repeat" description="ANK" evidence="3">
    <location>
        <begin position="284"/>
        <end position="312"/>
    </location>
</feature>